<dbReference type="Gene3D" id="1.25.40.10">
    <property type="entry name" value="Tetratricopeptide repeat domain"/>
    <property type="match status" value="1"/>
</dbReference>
<proteinExistence type="predicted"/>
<dbReference type="SUPFAM" id="SSF52833">
    <property type="entry name" value="Thioredoxin-like"/>
    <property type="match status" value="1"/>
</dbReference>
<evidence type="ECO:0000313" key="3">
    <source>
        <dbReference type="Proteomes" id="UP000236173"/>
    </source>
</evidence>
<evidence type="ECO:0000259" key="1">
    <source>
        <dbReference type="Pfam" id="PF13098"/>
    </source>
</evidence>
<dbReference type="Pfam" id="PF13098">
    <property type="entry name" value="Thioredoxin_2"/>
    <property type="match status" value="1"/>
</dbReference>
<evidence type="ECO:0000313" key="2">
    <source>
        <dbReference type="EMBL" id="GBC99070.1"/>
    </source>
</evidence>
<dbReference type="Proteomes" id="UP000236173">
    <property type="component" value="Unassembled WGS sequence"/>
</dbReference>
<gene>
    <name evidence="2" type="ORF">HRbin17_01591</name>
</gene>
<reference evidence="3" key="1">
    <citation type="submission" date="2017-09" db="EMBL/GenBank/DDBJ databases">
        <title>Metaegenomics of thermophilic ammonia-oxidizing enrichment culture.</title>
        <authorList>
            <person name="Kato S."/>
            <person name="Suzuki K."/>
        </authorList>
    </citation>
    <scope>NUCLEOTIDE SEQUENCE [LARGE SCALE GENOMIC DNA]</scope>
</reference>
<dbReference type="InterPro" id="IPR012336">
    <property type="entry name" value="Thioredoxin-like_fold"/>
</dbReference>
<protein>
    <recommendedName>
        <fullName evidence="1">Thioredoxin-like fold domain-containing protein</fullName>
    </recommendedName>
</protein>
<dbReference type="Gene3D" id="3.40.30.10">
    <property type="entry name" value="Glutaredoxin"/>
    <property type="match status" value="1"/>
</dbReference>
<dbReference type="InterPro" id="IPR036249">
    <property type="entry name" value="Thioredoxin-like_sf"/>
</dbReference>
<dbReference type="EMBL" id="BEHT01000020">
    <property type="protein sequence ID" value="GBC99070.1"/>
    <property type="molecule type" value="Genomic_DNA"/>
</dbReference>
<organism evidence="2 3">
    <name type="scientific">Candidatus Fervidibacter japonicus</name>
    <dbReference type="NCBI Taxonomy" id="2035412"/>
    <lineage>
        <taxon>Bacteria</taxon>
        <taxon>Candidatus Fervidibacterota</taxon>
        <taxon>Candidatus Fervidibacter</taxon>
    </lineage>
</organism>
<dbReference type="AlphaFoldDB" id="A0A2H5XD11"/>
<sequence>MRLDAAVYPDPEVAHAITQTFVPVKLNILEDADAQQVAQQYHVRWTPTLLVADGDGVEQLRFEGFIGKERLLGKLVLVQGFAAFHRSDFASAAQRFEEAAQRYPSVAAEALFWLGVARYKGGDLEGLKAAWTQVWNNYPDTEWAERVSFLFTS</sequence>
<dbReference type="InterPro" id="IPR019734">
    <property type="entry name" value="TPR_rpt"/>
</dbReference>
<dbReference type="SUPFAM" id="SSF48452">
    <property type="entry name" value="TPR-like"/>
    <property type="match status" value="1"/>
</dbReference>
<name>A0A2H5XD11_9BACT</name>
<feature type="domain" description="Thioredoxin-like fold" evidence="1">
    <location>
        <begin position="4"/>
        <end position="73"/>
    </location>
</feature>
<dbReference type="InterPro" id="IPR011990">
    <property type="entry name" value="TPR-like_helical_dom_sf"/>
</dbReference>
<comment type="caution">
    <text evidence="2">The sequence shown here is derived from an EMBL/GenBank/DDBJ whole genome shotgun (WGS) entry which is preliminary data.</text>
</comment>
<dbReference type="Pfam" id="PF13174">
    <property type="entry name" value="TPR_6"/>
    <property type="match status" value="1"/>
</dbReference>
<accession>A0A2H5XD11</accession>